<keyword evidence="2" id="KW-1185">Reference proteome</keyword>
<accession>A0A8J2QKF5</accession>
<organism evidence="1 2">
    <name type="scientific">Danaus chrysippus</name>
    <name type="common">African queen</name>
    <dbReference type="NCBI Taxonomy" id="151541"/>
    <lineage>
        <taxon>Eukaryota</taxon>
        <taxon>Metazoa</taxon>
        <taxon>Ecdysozoa</taxon>
        <taxon>Arthropoda</taxon>
        <taxon>Hexapoda</taxon>
        <taxon>Insecta</taxon>
        <taxon>Pterygota</taxon>
        <taxon>Neoptera</taxon>
        <taxon>Endopterygota</taxon>
        <taxon>Lepidoptera</taxon>
        <taxon>Glossata</taxon>
        <taxon>Ditrysia</taxon>
        <taxon>Papilionoidea</taxon>
        <taxon>Nymphalidae</taxon>
        <taxon>Danainae</taxon>
        <taxon>Danaini</taxon>
        <taxon>Danaina</taxon>
        <taxon>Danaus</taxon>
        <taxon>Anosia</taxon>
    </lineage>
</organism>
<comment type="caution">
    <text evidence="1">The sequence shown here is derived from an EMBL/GenBank/DDBJ whole genome shotgun (WGS) entry which is preliminary data.</text>
</comment>
<dbReference type="EMBL" id="CAKASE010000047">
    <property type="protein sequence ID" value="CAG9561556.1"/>
    <property type="molecule type" value="Genomic_DNA"/>
</dbReference>
<evidence type="ECO:0000313" key="1">
    <source>
        <dbReference type="EMBL" id="CAG9561556.1"/>
    </source>
</evidence>
<name>A0A8J2QKF5_9NEOP</name>
<dbReference type="AlphaFoldDB" id="A0A8J2QKF5"/>
<evidence type="ECO:0000313" key="2">
    <source>
        <dbReference type="Proteomes" id="UP000789524"/>
    </source>
</evidence>
<gene>
    <name evidence="1" type="ORF">DCHRY22_LOCUS3047</name>
</gene>
<proteinExistence type="predicted"/>
<reference evidence="1" key="1">
    <citation type="submission" date="2021-09" db="EMBL/GenBank/DDBJ databases">
        <authorList>
            <person name="Martin H S."/>
        </authorList>
    </citation>
    <scope>NUCLEOTIDE SEQUENCE</scope>
</reference>
<dbReference type="Proteomes" id="UP000789524">
    <property type="component" value="Unassembled WGS sequence"/>
</dbReference>
<protein>
    <submittedName>
        <fullName evidence="1">(African queen) hypothetical protein</fullName>
    </submittedName>
</protein>
<sequence>MNLGPLRKPSETRFLPNLPRVQYGSTVSMLFLHSPLSTVRPQSSGLARQSVCVRRSPEVRVSRRVSRPNNLFVS</sequence>